<dbReference type="AlphaFoldDB" id="A0A843V8R2"/>
<proteinExistence type="predicted"/>
<comment type="caution">
    <text evidence="1">The sequence shown here is derived from an EMBL/GenBank/DDBJ whole genome shotgun (WGS) entry which is preliminary data.</text>
</comment>
<organism evidence="1 2">
    <name type="scientific">Colocasia esculenta</name>
    <name type="common">Wild taro</name>
    <name type="synonym">Arum esculentum</name>
    <dbReference type="NCBI Taxonomy" id="4460"/>
    <lineage>
        <taxon>Eukaryota</taxon>
        <taxon>Viridiplantae</taxon>
        <taxon>Streptophyta</taxon>
        <taxon>Embryophyta</taxon>
        <taxon>Tracheophyta</taxon>
        <taxon>Spermatophyta</taxon>
        <taxon>Magnoliopsida</taxon>
        <taxon>Liliopsida</taxon>
        <taxon>Araceae</taxon>
        <taxon>Aroideae</taxon>
        <taxon>Colocasieae</taxon>
        <taxon>Colocasia</taxon>
    </lineage>
</organism>
<sequence>MDHGGHPRCFLFGQPSGFALLAQQQLRLIGLHFGPLLTLLRGSTDQPLLLPSTELVYVLHALVEQRRPLLHNGGRPSEGATNAVVTAVPTLTAEGTRTTAPTSSSSYTMWAIIGICSAKSSFAS</sequence>
<protein>
    <submittedName>
        <fullName evidence="1">Uncharacterized protein</fullName>
    </submittedName>
</protein>
<gene>
    <name evidence="1" type="ORF">Taro_025376</name>
</gene>
<name>A0A843V8R2_COLES</name>
<evidence type="ECO:0000313" key="1">
    <source>
        <dbReference type="EMBL" id="MQL92751.1"/>
    </source>
</evidence>
<dbReference type="EMBL" id="NMUH01001481">
    <property type="protein sequence ID" value="MQL92751.1"/>
    <property type="molecule type" value="Genomic_DNA"/>
</dbReference>
<accession>A0A843V8R2</accession>
<reference evidence="1" key="1">
    <citation type="submission" date="2017-07" db="EMBL/GenBank/DDBJ databases">
        <title>Taro Niue Genome Assembly and Annotation.</title>
        <authorList>
            <person name="Atibalentja N."/>
            <person name="Keating K."/>
            <person name="Fields C.J."/>
        </authorList>
    </citation>
    <scope>NUCLEOTIDE SEQUENCE</scope>
    <source>
        <strain evidence="1">Niue_2</strain>
        <tissue evidence="1">Leaf</tissue>
    </source>
</reference>
<keyword evidence="2" id="KW-1185">Reference proteome</keyword>
<evidence type="ECO:0000313" key="2">
    <source>
        <dbReference type="Proteomes" id="UP000652761"/>
    </source>
</evidence>
<dbReference type="Proteomes" id="UP000652761">
    <property type="component" value="Unassembled WGS sequence"/>
</dbReference>